<evidence type="ECO:0000256" key="1">
    <source>
        <dbReference type="SAM" id="MobiDB-lite"/>
    </source>
</evidence>
<name>A0A835JNJ9_9ROSI</name>
<dbReference type="Proteomes" id="UP000657918">
    <property type="component" value="Unassembled WGS sequence"/>
</dbReference>
<keyword evidence="3" id="KW-1185">Reference proteome</keyword>
<evidence type="ECO:0008006" key="4">
    <source>
        <dbReference type="Google" id="ProtNLM"/>
    </source>
</evidence>
<dbReference type="PANTHER" id="PTHR34374">
    <property type="entry name" value="LARGE RIBOSOMAL RNA SUBUNIT ACCUMULATION PROTEIN YCED HOMOLOG 1, CHLOROPLASTIC"/>
    <property type="match status" value="1"/>
</dbReference>
<evidence type="ECO:0000313" key="3">
    <source>
        <dbReference type="Proteomes" id="UP000657918"/>
    </source>
</evidence>
<accession>A0A835JNJ9</accession>
<dbReference type="AlphaFoldDB" id="A0A835JNJ9"/>
<dbReference type="EMBL" id="JADGMS010000010">
    <property type="protein sequence ID" value="KAF9674460.1"/>
    <property type="molecule type" value="Genomic_DNA"/>
</dbReference>
<dbReference type="Pfam" id="PF02620">
    <property type="entry name" value="YceD"/>
    <property type="match status" value="1"/>
</dbReference>
<feature type="region of interest" description="Disordered" evidence="1">
    <location>
        <begin position="342"/>
        <end position="363"/>
    </location>
</feature>
<proteinExistence type="predicted"/>
<evidence type="ECO:0000313" key="2">
    <source>
        <dbReference type="EMBL" id="KAF9674460.1"/>
    </source>
</evidence>
<sequence length="363" mass="40655">MSLVYFTSPIAPSPNINQFIVDDWFSQKHSLSNPRFSVVDCKILGGTRKSACDVLRNKSPSIIRFTARHAVDSNSQKITDVSLNWDDQEEEDAEDMESPWEGAIIYKRNSSVSHVEYCTTLERLGLGKLSTEISKSRASVMGLRVTKAVKDYPLGTPVQISIDVTKKKKKLRLDGIIKTVITLACYRIVIAWDLHAAADVKDLCLAGKKHFNQFLKFSCLPGMSDRIRCGEPVAEGIFSNFSLLLCEEPIEEPEIIDMGTIFGNDKLKSSICEEEDDDEASIDWDDRLHFPPEDKEIDISKSLRDMVHVEITLDVICDPACKGLCLECGTNLNKSSCNCIEEKEKDRGPGPLKDLKKQMLSKS</sequence>
<reference evidence="2 3" key="1">
    <citation type="submission" date="2020-10" db="EMBL/GenBank/DDBJ databases">
        <title>Plant Genome Project.</title>
        <authorList>
            <person name="Zhang R.-G."/>
        </authorList>
    </citation>
    <scope>NUCLEOTIDE SEQUENCE [LARGE SCALE GENOMIC DNA]</scope>
    <source>
        <strain evidence="2">FAFU-HL-1</strain>
        <tissue evidence="2">Leaf</tissue>
    </source>
</reference>
<comment type="caution">
    <text evidence="2">The sequence shown here is derived from an EMBL/GenBank/DDBJ whole genome shotgun (WGS) entry which is preliminary data.</text>
</comment>
<dbReference type="InterPro" id="IPR003772">
    <property type="entry name" value="YceD"/>
</dbReference>
<protein>
    <recommendedName>
        <fullName evidence="4">DUF177 domain-containing protein</fullName>
    </recommendedName>
</protein>
<feature type="compositionally biased region" description="Basic and acidic residues" evidence="1">
    <location>
        <begin position="342"/>
        <end position="357"/>
    </location>
</feature>
<dbReference type="OrthoDB" id="1931432at2759"/>
<organism evidence="2 3">
    <name type="scientific">Salix dunnii</name>
    <dbReference type="NCBI Taxonomy" id="1413687"/>
    <lineage>
        <taxon>Eukaryota</taxon>
        <taxon>Viridiplantae</taxon>
        <taxon>Streptophyta</taxon>
        <taxon>Embryophyta</taxon>
        <taxon>Tracheophyta</taxon>
        <taxon>Spermatophyta</taxon>
        <taxon>Magnoliopsida</taxon>
        <taxon>eudicotyledons</taxon>
        <taxon>Gunneridae</taxon>
        <taxon>Pentapetalae</taxon>
        <taxon>rosids</taxon>
        <taxon>fabids</taxon>
        <taxon>Malpighiales</taxon>
        <taxon>Salicaceae</taxon>
        <taxon>Saliceae</taxon>
        <taxon>Salix</taxon>
    </lineage>
</organism>
<dbReference type="PANTHER" id="PTHR34374:SF1">
    <property type="entry name" value="LARGE RIBOSOMAL RNA SUBUNIT ACCUMULATION PROTEIN YCED HOMOLOG 1, CHLOROPLASTIC"/>
    <property type="match status" value="1"/>
</dbReference>
<gene>
    <name evidence="2" type="ORF">SADUNF_Sadunf10G0129500</name>
</gene>